<evidence type="ECO:0000256" key="4">
    <source>
        <dbReference type="ARBA" id="ARBA00023015"/>
    </source>
</evidence>
<evidence type="ECO:0000313" key="11">
    <source>
        <dbReference type="Proteomes" id="UP000054383"/>
    </source>
</evidence>
<keyword evidence="2" id="KW-0479">Metal-binding</keyword>
<evidence type="ECO:0000313" key="10">
    <source>
        <dbReference type="EMBL" id="CRG88784.1"/>
    </source>
</evidence>
<dbReference type="InterPro" id="IPR036864">
    <property type="entry name" value="Zn2-C6_fun-type_DNA-bd_sf"/>
</dbReference>
<sequence>MEQRRRVSVACTLCRQKRVKCDGAKPRCIRCISEAKSCEYRYEEEKRKPPSKKYVQALHERIRILEEQLAQHQTSYNNASLQTPVSFRPQRTAPPHEETNSGLSKTDQNTNSPINDLVDLVGGLSLGEGDQLRYFGSRSNLSLVQQPLDRKYNPPRQSSSQTDSGIEIDGLSLDTRNALLQIFWEWQNPWQYLVHKKAFMDSLNSGSNDGYCTPLLLYSILALAARYSDRVDVRSDPGDTSTAGDAYVDRAKALLHQEVEAPRVSTVIAAALIALKEMSVDKEPAGWTYIGIAVRMAYNLGLHVDPSKMVQRGFLTTQAAEIRSIAWWGCYLVEKLFTVGIGRPSIILERDVHAPLPSILSEVDFYPWNNDDTLPQTSCSSYSITTFRNTCEMFRMIARPLDDIYAHPTNSPTQKQNLVTEINLILTDFYNKIPSIMRLPSSLSKTPLPPHIYCFHLHYHALSILVHRPFIVSPPSDPFDNLLNQPAFSHLETCTQSAESITLLFRAYAGFYTLRRISISVVDPARTAAIIHLFNMTSNDRIVQEKAKSLFIETAKYIKEMSTAWAWSRRALRALILIAQRWSLDQYLPMIIEIDPPSSQLIQRDSSISTPIHDTQPQIVEGGAPSPGLETDHITGTNFNEIPPSDAGLWEIDWSDPFGLWPFTDPLDNMVGGLWPPEPPDQ</sequence>
<dbReference type="SMART" id="SM00066">
    <property type="entry name" value="GAL4"/>
    <property type="match status" value="1"/>
</dbReference>
<proteinExistence type="predicted"/>
<reference evidence="10 11" key="1">
    <citation type="submission" date="2015-04" db="EMBL/GenBank/DDBJ databases">
        <authorList>
            <person name="Syromyatnikov M.Y."/>
            <person name="Popov V.N."/>
        </authorList>
    </citation>
    <scope>NUCLEOTIDE SEQUENCE [LARGE SCALE GENOMIC DNA]</scope>
    <source>
        <strain evidence="10">WF-38-12</strain>
    </source>
</reference>
<feature type="compositionally biased region" description="Polar residues" evidence="8">
    <location>
        <begin position="155"/>
        <end position="164"/>
    </location>
</feature>
<keyword evidence="11" id="KW-1185">Reference proteome</keyword>
<evidence type="ECO:0000256" key="5">
    <source>
        <dbReference type="ARBA" id="ARBA00023125"/>
    </source>
</evidence>
<evidence type="ECO:0000256" key="1">
    <source>
        <dbReference type="ARBA" id="ARBA00004123"/>
    </source>
</evidence>
<gene>
    <name evidence="10" type="ORF">PISL3812_05819</name>
</gene>
<evidence type="ECO:0000259" key="9">
    <source>
        <dbReference type="PROSITE" id="PS50048"/>
    </source>
</evidence>
<feature type="compositionally biased region" description="Polar residues" evidence="8">
    <location>
        <begin position="75"/>
        <end position="85"/>
    </location>
</feature>
<dbReference type="GO" id="GO:0003677">
    <property type="term" value="F:DNA binding"/>
    <property type="evidence" value="ECO:0007669"/>
    <property type="project" value="UniProtKB-KW"/>
</dbReference>
<dbReference type="Gene3D" id="4.10.240.10">
    <property type="entry name" value="Zn(2)-C6 fungal-type DNA-binding domain"/>
    <property type="match status" value="1"/>
</dbReference>
<keyword evidence="7" id="KW-0539">Nucleus</keyword>
<dbReference type="GO" id="GO:0000981">
    <property type="term" value="F:DNA-binding transcription factor activity, RNA polymerase II-specific"/>
    <property type="evidence" value="ECO:0007669"/>
    <property type="project" value="InterPro"/>
</dbReference>
<evidence type="ECO:0000256" key="3">
    <source>
        <dbReference type="ARBA" id="ARBA00022833"/>
    </source>
</evidence>
<name>A0A0U1LZP4_TALIS</name>
<dbReference type="PANTHER" id="PTHR31313">
    <property type="entry name" value="TY1 ENHANCER ACTIVATOR"/>
    <property type="match status" value="1"/>
</dbReference>
<organism evidence="10 11">
    <name type="scientific">Talaromyces islandicus</name>
    <name type="common">Penicillium islandicum</name>
    <dbReference type="NCBI Taxonomy" id="28573"/>
    <lineage>
        <taxon>Eukaryota</taxon>
        <taxon>Fungi</taxon>
        <taxon>Dikarya</taxon>
        <taxon>Ascomycota</taxon>
        <taxon>Pezizomycotina</taxon>
        <taxon>Eurotiomycetes</taxon>
        <taxon>Eurotiomycetidae</taxon>
        <taxon>Eurotiales</taxon>
        <taxon>Trichocomaceae</taxon>
        <taxon>Talaromyces</taxon>
        <taxon>Talaromyces sect. Islandici</taxon>
    </lineage>
</organism>
<evidence type="ECO:0000256" key="8">
    <source>
        <dbReference type="SAM" id="MobiDB-lite"/>
    </source>
</evidence>
<dbReference type="GO" id="GO:0006351">
    <property type="term" value="P:DNA-templated transcription"/>
    <property type="evidence" value="ECO:0007669"/>
    <property type="project" value="InterPro"/>
</dbReference>
<dbReference type="InterPro" id="IPR001138">
    <property type="entry name" value="Zn2Cys6_DnaBD"/>
</dbReference>
<keyword evidence="4" id="KW-0805">Transcription regulation</keyword>
<comment type="subcellular location">
    <subcellularLocation>
        <location evidence="1">Nucleus</location>
    </subcellularLocation>
</comment>
<keyword evidence="5" id="KW-0238">DNA-binding</keyword>
<dbReference type="CDD" id="cd12148">
    <property type="entry name" value="fungal_TF_MHR"/>
    <property type="match status" value="1"/>
</dbReference>
<dbReference type="GO" id="GO:0008270">
    <property type="term" value="F:zinc ion binding"/>
    <property type="evidence" value="ECO:0007669"/>
    <property type="project" value="InterPro"/>
</dbReference>
<dbReference type="OrthoDB" id="2154091at2759"/>
<feature type="compositionally biased region" description="Polar residues" evidence="8">
    <location>
        <begin position="100"/>
        <end position="114"/>
    </location>
</feature>
<evidence type="ECO:0000256" key="6">
    <source>
        <dbReference type="ARBA" id="ARBA00023163"/>
    </source>
</evidence>
<dbReference type="Pfam" id="PF04082">
    <property type="entry name" value="Fungal_trans"/>
    <property type="match status" value="1"/>
</dbReference>
<dbReference type="SMART" id="SM00906">
    <property type="entry name" value="Fungal_trans"/>
    <property type="match status" value="1"/>
</dbReference>
<evidence type="ECO:0000256" key="2">
    <source>
        <dbReference type="ARBA" id="ARBA00022723"/>
    </source>
</evidence>
<dbReference type="SUPFAM" id="SSF57701">
    <property type="entry name" value="Zn2/Cys6 DNA-binding domain"/>
    <property type="match status" value="1"/>
</dbReference>
<dbReference type="EMBL" id="CVMT01000005">
    <property type="protein sequence ID" value="CRG88784.1"/>
    <property type="molecule type" value="Genomic_DNA"/>
</dbReference>
<dbReference type="GO" id="GO:0005634">
    <property type="term" value="C:nucleus"/>
    <property type="evidence" value="ECO:0007669"/>
    <property type="project" value="UniProtKB-SubCell"/>
</dbReference>
<protein>
    <submittedName>
        <fullName evidence="10">Nitrogen assimilation transcription factor nirA</fullName>
    </submittedName>
</protein>
<dbReference type="CDD" id="cd00067">
    <property type="entry name" value="GAL4"/>
    <property type="match status" value="1"/>
</dbReference>
<accession>A0A0U1LZP4</accession>
<feature type="domain" description="Zn(2)-C6 fungal-type" evidence="9">
    <location>
        <begin position="10"/>
        <end position="40"/>
    </location>
</feature>
<dbReference type="PROSITE" id="PS00463">
    <property type="entry name" value="ZN2_CY6_FUNGAL_1"/>
    <property type="match status" value="1"/>
</dbReference>
<dbReference type="OMA" id="FRNTCEM"/>
<dbReference type="STRING" id="28573.A0A0U1LZP4"/>
<dbReference type="PANTHER" id="PTHR31313:SF81">
    <property type="entry name" value="TY1 ENHANCER ACTIVATOR"/>
    <property type="match status" value="1"/>
</dbReference>
<dbReference type="Proteomes" id="UP000054383">
    <property type="component" value="Unassembled WGS sequence"/>
</dbReference>
<feature type="region of interest" description="Disordered" evidence="8">
    <location>
        <begin position="75"/>
        <end position="114"/>
    </location>
</feature>
<dbReference type="AlphaFoldDB" id="A0A0U1LZP4"/>
<dbReference type="Pfam" id="PF00172">
    <property type="entry name" value="Zn_clus"/>
    <property type="match status" value="1"/>
</dbReference>
<keyword evidence="3" id="KW-0862">Zinc</keyword>
<dbReference type="InterPro" id="IPR051615">
    <property type="entry name" value="Transcr_Regulatory_Elem"/>
</dbReference>
<dbReference type="PROSITE" id="PS50048">
    <property type="entry name" value="ZN2_CY6_FUNGAL_2"/>
    <property type="match status" value="1"/>
</dbReference>
<keyword evidence="6" id="KW-0804">Transcription</keyword>
<evidence type="ECO:0000256" key="7">
    <source>
        <dbReference type="ARBA" id="ARBA00023242"/>
    </source>
</evidence>
<feature type="region of interest" description="Disordered" evidence="8">
    <location>
        <begin position="146"/>
        <end position="167"/>
    </location>
</feature>
<dbReference type="InterPro" id="IPR007219">
    <property type="entry name" value="XnlR_reg_dom"/>
</dbReference>